<dbReference type="Proteomes" id="UP000189513">
    <property type="component" value="Unassembled WGS sequence"/>
</dbReference>
<evidence type="ECO:0000256" key="3">
    <source>
        <dbReference type="ARBA" id="ARBA00023128"/>
    </source>
</evidence>
<accession>A0A061AZC6</accession>
<dbReference type="VEuPathDB" id="FungiDB:BON22_1296"/>
<dbReference type="SUPFAM" id="SSF47694">
    <property type="entry name" value="Cytochrome c oxidase subunit h"/>
    <property type="match status" value="1"/>
</dbReference>
<evidence type="ECO:0000256" key="5">
    <source>
        <dbReference type="SAM" id="MobiDB-lite"/>
    </source>
</evidence>
<evidence type="ECO:0000313" key="6">
    <source>
        <dbReference type="EMBL" id="CDR42914.1"/>
    </source>
</evidence>
<reference evidence="6" key="1">
    <citation type="journal article" date="2014" name="Genome Announc.">
        <title>Genome sequence of the yeast Cyberlindnera fabianii (Hansenula fabianii).</title>
        <authorList>
            <person name="Freel K.C."/>
            <person name="Sarilar V."/>
            <person name="Neuveglise C."/>
            <person name="Devillers H."/>
            <person name="Friedrich A."/>
            <person name="Schacherer J."/>
        </authorList>
    </citation>
    <scope>NUCLEOTIDE SEQUENCE</scope>
    <source>
        <strain evidence="6">YJS4271</strain>
    </source>
</reference>
<feature type="compositionally biased region" description="Polar residues" evidence="5">
    <location>
        <begin position="1"/>
        <end position="16"/>
    </location>
</feature>
<dbReference type="PANTHER" id="PTHR47677:SF1">
    <property type="entry name" value="CYTOCHROME C OXIDASE ASSEMBLY FACTOR 6"/>
    <property type="match status" value="1"/>
</dbReference>
<dbReference type="InterPro" id="IPR048281">
    <property type="entry name" value="COA6_fun"/>
</dbReference>
<dbReference type="EMBL" id="MPUK01000002">
    <property type="protein sequence ID" value="ONH68738.1"/>
    <property type="molecule type" value="Genomic_DNA"/>
</dbReference>
<dbReference type="OMA" id="NCARSWV"/>
<dbReference type="InterPro" id="IPR048280">
    <property type="entry name" value="COX6B-like"/>
</dbReference>
<protein>
    <submittedName>
        <fullName evidence="6">CYFA0S10e03774g1_1</fullName>
    </submittedName>
    <submittedName>
        <fullName evidence="7">Cytochrome c oxidase assembly factor 6</fullName>
    </submittedName>
</protein>
<dbReference type="OrthoDB" id="5545577at2759"/>
<reference evidence="7" key="3">
    <citation type="submission" date="2017-01" db="EMBL/GenBank/DDBJ databases">
        <authorList>
            <person name="Mah S.A."/>
            <person name="Swanson W.J."/>
            <person name="Moy G.W."/>
            <person name="Vacquier V.D."/>
        </authorList>
    </citation>
    <scope>NUCLEOTIDE SEQUENCE [LARGE SCALE GENOMIC DNA]</scope>
    <source>
        <strain evidence="7">65</strain>
    </source>
</reference>
<proteinExistence type="inferred from homology"/>
<comment type="subcellular location">
    <subcellularLocation>
        <location evidence="1">Mitochondrion</location>
    </subcellularLocation>
</comment>
<dbReference type="Pfam" id="PF02297">
    <property type="entry name" value="COX6B"/>
    <property type="match status" value="1"/>
</dbReference>
<dbReference type="GO" id="GO:0033617">
    <property type="term" value="P:mitochondrial respiratory chain complex IV assembly"/>
    <property type="evidence" value="ECO:0007669"/>
    <property type="project" value="TreeGrafter"/>
</dbReference>
<sequence length="106" mass="12458">MALFSSSTPKESTPPNRSKREQCWDARDKYYQCLETNKVDNPLEDKFAPVIKKECSSVEKEFEANCASSWVHYFKEKYVVDLKKERFLKEMEAKGGQQLPFPIDRK</sequence>
<name>A0A061AZC6_CYBFA</name>
<evidence type="ECO:0000256" key="1">
    <source>
        <dbReference type="ARBA" id="ARBA00004173"/>
    </source>
</evidence>
<dbReference type="GO" id="GO:0005758">
    <property type="term" value="C:mitochondrial intermembrane space"/>
    <property type="evidence" value="ECO:0007669"/>
    <property type="project" value="TreeGrafter"/>
</dbReference>
<keyword evidence="8" id="KW-1185">Reference proteome</keyword>
<dbReference type="AlphaFoldDB" id="A0A061AZC6"/>
<comment type="similarity">
    <text evidence="2">Belongs to the cytochrome c oxidase subunit 6B family.</text>
</comment>
<evidence type="ECO:0000256" key="2">
    <source>
        <dbReference type="ARBA" id="ARBA00006425"/>
    </source>
</evidence>
<dbReference type="STRING" id="36022.A0A061AZC6"/>
<organism evidence="6">
    <name type="scientific">Cyberlindnera fabianii</name>
    <name type="common">Yeast</name>
    <name type="synonym">Hansenula fabianii</name>
    <dbReference type="NCBI Taxonomy" id="36022"/>
    <lineage>
        <taxon>Eukaryota</taxon>
        <taxon>Fungi</taxon>
        <taxon>Dikarya</taxon>
        <taxon>Ascomycota</taxon>
        <taxon>Saccharomycotina</taxon>
        <taxon>Saccharomycetes</taxon>
        <taxon>Phaffomycetales</taxon>
        <taxon>Phaffomycetaceae</taxon>
        <taxon>Cyberlindnera</taxon>
    </lineage>
</organism>
<evidence type="ECO:0000313" key="7">
    <source>
        <dbReference type="EMBL" id="ONH68738.1"/>
    </source>
</evidence>
<feature type="region of interest" description="Disordered" evidence="5">
    <location>
        <begin position="1"/>
        <end position="21"/>
    </location>
</feature>
<evidence type="ECO:0000256" key="4">
    <source>
        <dbReference type="ARBA" id="ARBA00023157"/>
    </source>
</evidence>
<gene>
    <name evidence="7" type="ORF">BON22_1296</name>
    <name evidence="6" type="ORF">CYFA0S_10e03774g</name>
</gene>
<reference evidence="8" key="2">
    <citation type="journal article" date="2017" name="Genome Announc.">
        <title>Genome sequences of Cyberlindnera fabianii 65, Pichia kudriavzevii 129, and Saccharomyces cerevisiae 131 isolated from fermented masau fruits in Zimbabwe.</title>
        <authorList>
            <person name="van Rijswijck I.M.H."/>
            <person name="Derks M.F.L."/>
            <person name="Abee T."/>
            <person name="de Ridder D."/>
            <person name="Smid E.J."/>
        </authorList>
    </citation>
    <scope>NUCLEOTIDE SEQUENCE [LARGE SCALE GENOMIC DNA]</scope>
    <source>
        <strain evidence="8">65</strain>
    </source>
</reference>
<evidence type="ECO:0000313" key="8">
    <source>
        <dbReference type="Proteomes" id="UP000189513"/>
    </source>
</evidence>
<keyword evidence="4" id="KW-1015">Disulfide bond</keyword>
<dbReference type="PANTHER" id="PTHR47677">
    <property type="entry name" value="CYTOCHROME C OXIDASE ASSEMBLY FACTOR 6"/>
    <property type="match status" value="1"/>
</dbReference>
<dbReference type="InterPro" id="IPR036549">
    <property type="entry name" value="CX6/COA6-like_sf"/>
</dbReference>
<keyword evidence="3" id="KW-0496">Mitochondrion</keyword>
<dbReference type="Gene3D" id="1.10.10.140">
    <property type="entry name" value="Cytochrome c oxidase, subunit VIb"/>
    <property type="match status" value="1"/>
</dbReference>
<dbReference type="EMBL" id="LK052895">
    <property type="protein sequence ID" value="CDR42914.1"/>
    <property type="molecule type" value="Genomic_DNA"/>
</dbReference>